<dbReference type="PANTHER" id="PTHR21248:SF22">
    <property type="entry name" value="PHOSPHOLIPASE D"/>
    <property type="match status" value="1"/>
</dbReference>
<dbReference type="GO" id="GO:0032049">
    <property type="term" value="P:cardiolipin biosynthetic process"/>
    <property type="evidence" value="ECO:0007669"/>
    <property type="project" value="UniProtKB-ARBA"/>
</dbReference>
<organism evidence="2 3">
    <name type="scientific">Candidatus Giovannonibacteria bacterium GW2011_GWB1_47_6b</name>
    <dbReference type="NCBI Taxonomy" id="1618655"/>
    <lineage>
        <taxon>Bacteria</taxon>
        <taxon>Candidatus Giovannoniibacteriota</taxon>
    </lineage>
</organism>
<dbReference type="AlphaFoldDB" id="A0A0G1T386"/>
<dbReference type="SUPFAM" id="SSF56024">
    <property type="entry name" value="Phospholipase D/nuclease"/>
    <property type="match status" value="2"/>
</dbReference>
<dbReference type="CDD" id="cd09110">
    <property type="entry name" value="PLDc_CLS_1"/>
    <property type="match status" value="1"/>
</dbReference>
<dbReference type="EMBL" id="LCOK01000028">
    <property type="protein sequence ID" value="KKU76239.1"/>
    <property type="molecule type" value="Genomic_DNA"/>
</dbReference>
<evidence type="ECO:0000313" key="2">
    <source>
        <dbReference type="EMBL" id="KKU76239.1"/>
    </source>
</evidence>
<proteinExistence type="predicted"/>
<name>A0A0G1T386_9BACT</name>
<dbReference type="Gene3D" id="3.30.870.10">
    <property type="entry name" value="Endonuclease Chain A"/>
    <property type="match status" value="2"/>
</dbReference>
<dbReference type="InterPro" id="IPR025202">
    <property type="entry name" value="PLD-like_dom"/>
</dbReference>
<accession>A0A0G1T386</accession>
<gene>
    <name evidence="2" type="ORF">UY02_C0028G0008</name>
</gene>
<dbReference type="GO" id="GO:0030572">
    <property type="term" value="F:phosphatidyltransferase activity"/>
    <property type="evidence" value="ECO:0007669"/>
    <property type="project" value="UniProtKB-ARBA"/>
</dbReference>
<reference evidence="2 3" key="1">
    <citation type="journal article" date="2015" name="Nature">
        <title>rRNA introns, odd ribosomes, and small enigmatic genomes across a large radiation of phyla.</title>
        <authorList>
            <person name="Brown C.T."/>
            <person name="Hug L.A."/>
            <person name="Thomas B.C."/>
            <person name="Sharon I."/>
            <person name="Castelle C.J."/>
            <person name="Singh A."/>
            <person name="Wilkins M.J."/>
            <person name="Williams K.H."/>
            <person name="Banfield J.F."/>
        </authorList>
    </citation>
    <scope>NUCLEOTIDE SEQUENCE [LARGE SCALE GENOMIC DNA]</scope>
</reference>
<dbReference type="PROSITE" id="PS50035">
    <property type="entry name" value="PLD"/>
    <property type="match status" value="2"/>
</dbReference>
<feature type="domain" description="PLD phosphodiesterase" evidence="1">
    <location>
        <begin position="263"/>
        <end position="290"/>
    </location>
</feature>
<dbReference type="SMART" id="SM00155">
    <property type="entry name" value="PLDc"/>
    <property type="match status" value="2"/>
</dbReference>
<sequence>MKYKFYTKSEKAWVAMLQDIKEAKHSIYLESFILTDDSSTHNFFEVLKEKARQGVMVKIIIDRVGNLWLGSINRKEFEEAGAEMLFFNRWFYHSHRKILVIDESVAYIGGVNVGGAYANWLDLHVRLTGKLARSLSKSFSRVYGIAGGQDPAILNIRKQRKLPKARTGLYKAKSWLIEHWPIKGKSALRYYYKKKCAEAKKSITIVTPYFIPHRWLIRSLRAAANRGVKIEVIVPEKTDVFIANIAHRVFADSLKGILTIYFIPEMNHAKVLLIDNRDGLVGSNNIDAQSFDFNLEASISFRRKDMVGDLRTILERWKKLAVPFNPHALLRWYYYFLGFFIRIIQPIL</sequence>
<dbReference type="Pfam" id="PF13091">
    <property type="entry name" value="PLDc_2"/>
    <property type="match status" value="2"/>
</dbReference>
<dbReference type="PANTHER" id="PTHR21248">
    <property type="entry name" value="CARDIOLIPIN SYNTHASE"/>
    <property type="match status" value="1"/>
</dbReference>
<comment type="caution">
    <text evidence="2">The sequence shown here is derived from an EMBL/GenBank/DDBJ whole genome shotgun (WGS) entry which is preliminary data.</text>
</comment>
<protein>
    <submittedName>
        <fullName evidence="2">Cardiolipin synthase</fullName>
    </submittedName>
</protein>
<dbReference type="InterPro" id="IPR001736">
    <property type="entry name" value="PLipase_D/transphosphatidylase"/>
</dbReference>
<evidence type="ECO:0000259" key="1">
    <source>
        <dbReference type="PROSITE" id="PS50035"/>
    </source>
</evidence>
<dbReference type="Proteomes" id="UP000034682">
    <property type="component" value="Unassembled WGS sequence"/>
</dbReference>
<evidence type="ECO:0000313" key="3">
    <source>
        <dbReference type="Proteomes" id="UP000034682"/>
    </source>
</evidence>
<feature type="domain" description="PLD phosphodiesterase" evidence="1">
    <location>
        <begin position="90"/>
        <end position="117"/>
    </location>
</feature>